<reference evidence="9 10" key="1">
    <citation type="journal article" date="2009" name="Genome Res.">
        <title>Comparative genomics of protoploid Saccharomycetaceae.</title>
        <authorList>
            <consortium name="The Genolevures Consortium"/>
            <person name="Souciet J.-L."/>
            <person name="Dujon B."/>
            <person name="Gaillardin C."/>
            <person name="Johnston M."/>
            <person name="Baret P.V."/>
            <person name="Cliften P."/>
            <person name="Sherman D.J."/>
            <person name="Weissenbach J."/>
            <person name="Westhof E."/>
            <person name="Wincker P."/>
            <person name="Jubin C."/>
            <person name="Poulain J."/>
            <person name="Barbe V."/>
            <person name="Segurens B."/>
            <person name="Artiguenave F."/>
            <person name="Anthouard V."/>
            <person name="Vacherie B."/>
            <person name="Val M.-E."/>
            <person name="Fulton R.S."/>
            <person name="Minx P."/>
            <person name="Wilson R."/>
            <person name="Durrens P."/>
            <person name="Jean G."/>
            <person name="Marck C."/>
            <person name="Martin T."/>
            <person name="Nikolski M."/>
            <person name="Rolland T."/>
            <person name="Seret M.-L."/>
            <person name="Casaregola S."/>
            <person name="Despons L."/>
            <person name="Fairhead C."/>
            <person name="Fischer G."/>
            <person name="Lafontaine I."/>
            <person name="Leh V."/>
            <person name="Lemaire M."/>
            <person name="de Montigny J."/>
            <person name="Neuveglise C."/>
            <person name="Thierry A."/>
            <person name="Blanc-Lenfle I."/>
            <person name="Bleykasten C."/>
            <person name="Diffels J."/>
            <person name="Fritsch E."/>
            <person name="Frangeul L."/>
            <person name="Goeffon A."/>
            <person name="Jauniaux N."/>
            <person name="Kachouri-Lafond R."/>
            <person name="Payen C."/>
            <person name="Potier S."/>
            <person name="Pribylova L."/>
            <person name="Ozanne C."/>
            <person name="Richard G.-F."/>
            <person name="Sacerdot C."/>
            <person name="Straub M.-L."/>
            <person name="Talla E."/>
        </authorList>
    </citation>
    <scope>NUCLEOTIDE SEQUENCE [LARGE SCALE GENOMIC DNA]</scope>
    <source>
        <strain evidence="10">ATCC 56472 / CBS 6340 / NRRL Y-8284</strain>
    </source>
</reference>
<evidence type="ECO:0000256" key="2">
    <source>
        <dbReference type="ARBA" id="ARBA00016328"/>
    </source>
</evidence>
<comment type="subcellular location">
    <subcellularLocation>
        <location evidence="7">Cytoplasm</location>
        <location evidence="7">Cytoskeleton</location>
        <location evidence="7">Microtubule organizing center</location>
        <location evidence="7">Spindle pole body</location>
    </subcellularLocation>
    <subcellularLocation>
        <location evidence="7">Nucleus</location>
    </subcellularLocation>
</comment>
<dbReference type="GO" id="GO:0030474">
    <property type="term" value="P:spindle pole body duplication"/>
    <property type="evidence" value="ECO:0007669"/>
    <property type="project" value="InterPro"/>
</dbReference>
<keyword evidence="5 7" id="KW-0539">Nucleus</keyword>
<keyword evidence="4 7" id="KW-0206">Cytoskeleton</keyword>
<evidence type="ECO:0000256" key="4">
    <source>
        <dbReference type="ARBA" id="ARBA00023212"/>
    </source>
</evidence>
<sequence length="216" mass="24842">MSQPGLSAFLSNPETDDTLQNIRREYLASKKNLQNLLVTSPTRARTRPLQQIPTPPINGSKERADDDKLRQQLREGLQPDRFMNRPPQVPIPTAARSDIENLRSMLYSQQRVIDELTRGLDAQVIRNSALENRVSMLERYITRLESQGNSRSPEPQLVDEGISRRLRQQYTPLYTDDENTRVLLNSGAVDRPDRQISNFDDSTTKLLQIARDTSRW</sequence>
<dbReference type="EMBL" id="CU928168">
    <property type="protein sequence ID" value="CAR22705.1"/>
    <property type="molecule type" value="Genomic_DNA"/>
</dbReference>
<evidence type="ECO:0000256" key="7">
    <source>
        <dbReference type="RuleBase" id="RU362139"/>
    </source>
</evidence>
<comment type="similarity">
    <text evidence="1 7">Belongs to the SPC29 family.</text>
</comment>
<dbReference type="KEGG" id="lth:KLTH0D09966g"/>
<dbReference type="AlphaFoldDB" id="C5DEV0"/>
<comment type="function">
    <text evidence="6">Component of the spindle pole body (SPB) required for the proper execution of spindle pole body (SPB) duplication. Links the central plaque component SPC42 to the inner plaque component SPC110.</text>
</comment>
<name>C5DEV0_LACTC</name>
<feature type="compositionally biased region" description="Polar residues" evidence="8">
    <location>
        <begin position="38"/>
        <end position="52"/>
    </location>
</feature>
<dbReference type="InParanoid" id="C5DEV0"/>
<dbReference type="GeneID" id="8295382"/>
<evidence type="ECO:0000256" key="3">
    <source>
        <dbReference type="ARBA" id="ARBA00022490"/>
    </source>
</evidence>
<dbReference type="Proteomes" id="UP000002036">
    <property type="component" value="Chromosome D"/>
</dbReference>
<gene>
    <name evidence="7" type="primary">SPC29</name>
    <name evidence="9" type="ordered locus">KLTH0D09966g</name>
</gene>
<dbReference type="FunCoup" id="C5DEV0">
    <property type="interactions" value="269"/>
</dbReference>
<evidence type="ECO:0000256" key="8">
    <source>
        <dbReference type="SAM" id="MobiDB-lite"/>
    </source>
</evidence>
<accession>C5DEV0</accession>
<feature type="region of interest" description="Disordered" evidence="8">
    <location>
        <begin position="38"/>
        <end position="67"/>
    </location>
</feature>
<evidence type="ECO:0000256" key="5">
    <source>
        <dbReference type="ARBA" id="ARBA00023242"/>
    </source>
</evidence>
<dbReference type="GO" id="GO:0005823">
    <property type="term" value="C:central plaque of spindle pole body"/>
    <property type="evidence" value="ECO:0007669"/>
    <property type="project" value="InterPro"/>
</dbReference>
<dbReference type="Pfam" id="PF17082">
    <property type="entry name" value="Spc29"/>
    <property type="match status" value="1"/>
</dbReference>
<keyword evidence="3 7" id="KW-0963">Cytoplasm</keyword>
<dbReference type="GO" id="GO:0005634">
    <property type="term" value="C:nucleus"/>
    <property type="evidence" value="ECO:0007669"/>
    <property type="project" value="UniProtKB-SubCell"/>
</dbReference>
<proteinExistence type="inferred from homology"/>
<evidence type="ECO:0000313" key="9">
    <source>
        <dbReference type="EMBL" id="CAR22705.1"/>
    </source>
</evidence>
<dbReference type="InterPro" id="IPR031392">
    <property type="entry name" value="Spc29"/>
</dbReference>
<dbReference type="OMA" id="YLRHATN"/>
<evidence type="ECO:0000313" key="10">
    <source>
        <dbReference type="Proteomes" id="UP000002036"/>
    </source>
</evidence>
<dbReference type="GO" id="GO:0005200">
    <property type="term" value="F:structural constituent of cytoskeleton"/>
    <property type="evidence" value="ECO:0007669"/>
    <property type="project" value="InterPro"/>
</dbReference>
<organism evidence="9 10">
    <name type="scientific">Lachancea thermotolerans (strain ATCC 56472 / CBS 6340 / NRRL Y-8284)</name>
    <name type="common">Yeast</name>
    <name type="synonym">Kluyveromyces thermotolerans</name>
    <dbReference type="NCBI Taxonomy" id="559295"/>
    <lineage>
        <taxon>Eukaryota</taxon>
        <taxon>Fungi</taxon>
        <taxon>Dikarya</taxon>
        <taxon>Ascomycota</taxon>
        <taxon>Saccharomycotina</taxon>
        <taxon>Saccharomycetes</taxon>
        <taxon>Saccharomycetales</taxon>
        <taxon>Saccharomycetaceae</taxon>
        <taxon>Lachancea</taxon>
    </lineage>
</organism>
<dbReference type="RefSeq" id="XP_002553143.1">
    <property type="nucleotide sequence ID" value="XM_002553097.1"/>
</dbReference>
<evidence type="ECO:0000256" key="1">
    <source>
        <dbReference type="ARBA" id="ARBA00009217"/>
    </source>
</evidence>
<dbReference type="OrthoDB" id="4036034at2759"/>
<dbReference type="HOGENOM" id="CLU_1277817_0_0_1"/>
<protein>
    <recommendedName>
        <fullName evidence="2 7">Spindle pole component 29</fullName>
    </recommendedName>
</protein>
<evidence type="ECO:0000256" key="6">
    <source>
        <dbReference type="ARBA" id="ARBA00025108"/>
    </source>
</evidence>
<keyword evidence="10" id="KW-1185">Reference proteome</keyword>